<dbReference type="Proteomes" id="UP000192578">
    <property type="component" value="Unassembled WGS sequence"/>
</dbReference>
<proteinExistence type="predicted"/>
<evidence type="ECO:0000259" key="1">
    <source>
        <dbReference type="PROSITE" id="PS51363"/>
    </source>
</evidence>
<name>A0A1W0WSE4_HYPEX</name>
<protein>
    <recommendedName>
        <fullName evidence="1">W2 domain-containing protein</fullName>
    </recommendedName>
</protein>
<organism evidence="2 3">
    <name type="scientific">Hypsibius exemplaris</name>
    <name type="common">Freshwater tardigrade</name>
    <dbReference type="NCBI Taxonomy" id="2072580"/>
    <lineage>
        <taxon>Eukaryota</taxon>
        <taxon>Metazoa</taxon>
        <taxon>Ecdysozoa</taxon>
        <taxon>Tardigrada</taxon>
        <taxon>Eutardigrada</taxon>
        <taxon>Parachela</taxon>
        <taxon>Hypsibioidea</taxon>
        <taxon>Hypsibiidae</taxon>
        <taxon>Hypsibius</taxon>
    </lineage>
</organism>
<reference evidence="3" key="1">
    <citation type="submission" date="2017-01" db="EMBL/GenBank/DDBJ databases">
        <title>Comparative genomics of anhydrobiosis in the tardigrade Hypsibius dujardini.</title>
        <authorList>
            <person name="Yoshida Y."/>
            <person name="Koutsovoulos G."/>
            <person name="Laetsch D."/>
            <person name="Stevens L."/>
            <person name="Kumar S."/>
            <person name="Horikawa D."/>
            <person name="Ishino K."/>
            <person name="Komine S."/>
            <person name="Tomita M."/>
            <person name="Blaxter M."/>
            <person name="Arakawa K."/>
        </authorList>
    </citation>
    <scope>NUCLEOTIDE SEQUENCE [LARGE SCALE GENOMIC DNA]</scope>
    <source>
        <strain evidence="3">Z151</strain>
    </source>
</reference>
<evidence type="ECO:0000313" key="3">
    <source>
        <dbReference type="Proteomes" id="UP000192578"/>
    </source>
</evidence>
<feature type="domain" description="W2" evidence="1">
    <location>
        <begin position="1"/>
        <end position="162"/>
    </location>
</feature>
<dbReference type="SMART" id="SM00515">
    <property type="entry name" value="eIF5C"/>
    <property type="match status" value="1"/>
</dbReference>
<dbReference type="EMBL" id="MTYJ01000053">
    <property type="protein sequence ID" value="OQV18114.1"/>
    <property type="molecule type" value="Genomic_DNA"/>
</dbReference>
<dbReference type="PROSITE" id="PS51363">
    <property type="entry name" value="W2"/>
    <property type="match status" value="1"/>
</dbReference>
<keyword evidence="3" id="KW-1185">Reference proteome</keyword>
<dbReference type="Gene3D" id="1.25.40.180">
    <property type="match status" value="1"/>
</dbReference>
<accession>A0A1W0WSE4</accession>
<dbReference type="Pfam" id="PF02020">
    <property type="entry name" value="W2"/>
    <property type="match status" value="1"/>
</dbReference>
<gene>
    <name evidence="2" type="ORF">BV898_07884</name>
</gene>
<dbReference type="OrthoDB" id="514777at2759"/>
<comment type="caution">
    <text evidence="2">The sequence shown here is derived from an EMBL/GenBank/DDBJ whole genome shotgun (WGS) entry which is preliminary data.</text>
</comment>
<dbReference type="InterPro" id="IPR003307">
    <property type="entry name" value="W2_domain"/>
</dbReference>
<sequence>MLELLGGPLYSSVSGGLAGDIKETRAKYHALSAVASSTWLFLRSLGVVFDEIFMFSFSKLLTSILWKTQGKFKLFQKYLKSTEHQLVALYAIQSFYHSIGFPKGWVLCWFCILHEFDIVEPDTFNVWRDEVNDTYAGKGKALFQVNAWLEWLNTVESEDEDEEDVVAVTVPTTPKVVNGAK</sequence>
<dbReference type="InterPro" id="IPR016024">
    <property type="entry name" value="ARM-type_fold"/>
</dbReference>
<dbReference type="AlphaFoldDB" id="A0A1W0WSE4"/>
<dbReference type="SUPFAM" id="SSF48371">
    <property type="entry name" value="ARM repeat"/>
    <property type="match status" value="1"/>
</dbReference>
<evidence type="ECO:0000313" key="2">
    <source>
        <dbReference type="EMBL" id="OQV18114.1"/>
    </source>
</evidence>